<dbReference type="AlphaFoldDB" id="A0A7C1FJW7"/>
<name>A0A7C1FJW7_9CHLR</name>
<evidence type="ECO:0000313" key="2">
    <source>
        <dbReference type="EMBL" id="HDX30933.1"/>
    </source>
</evidence>
<comment type="similarity">
    <text evidence="1">Belongs to the UPF0145 family.</text>
</comment>
<dbReference type="EMBL" id="DSMG01000060">
    <property type="protein sequence ID" value="HDX30933.1"/>
    <property type="molecule type" value="Genomic_DNA"/>
</dbReference>
<protein>
    <submittedName>
        <fullName evidence="2">Heavy metal-binding domain-containing protein</fullName>
    </submittedName>
</protein>
<comment type="caution">
    <text evidence="2">The sequence shown here is derived from an EMBL/GenBank/DDBJ whole genome shotgun (WGS) entry which is preliminary data.</text>
</comment>
<proteinExistence type="inferred from homology"/>
<dbReference type="Pfam" id="PF01906">
    <property type="entry name" value="YbjQ_1"/>
    <property type="match status" value="1"/>
</dbReference>
<dbReference type="PANTHER" id="PTHR34068">
    <property type="entry name" value="UPF0145 PROTEIN YBJQ"/>
    <property type="match status" value="1"/>
</dbReference>
<dbReference type="InterPro" id="IPR002765">
    <property type="entry name" value="UPF0145_YbjQ-like"/>
</dbReference>
<dbReference type="PANTHER" id="PTHR34068:SF1">
    <property type="entry name" value="UPF0145 PROTEIN YBJQ"/>
    <property type="match status" value="1"/>
</dbReference>
<organism evidence="2">
    <name type="scientific">Caldilinea aerophila</name>
    <dbReference type="NCBI Taxonomy" id="133453"/>
    <lineage>
        <taxon>Bacteria</taxon>
        <taxon>Bacillati</taxon>
        <taxon>Chloroflexota</taxon>
        <taxon>Caldilineae</taxon>
        <taxon>Caldilineales</taxon>
        <taxon>Caldilineaceae</taxon>
        <taxon>Caldilinea</taxon>
    </lineage>
</organism>
<dbReference type="InterPro" id="IPR035439">
    <property type="entry name" value="UPF0145_dom_sf"/>
</dbReference>
<gene>
    <name evidence="2" type="ORF">ENQ20_05495</name>
</gene>
<evidence type="ECO:0000256" key="1">
    <source>
        <dbReference type="ARBA" id="ARBA00010751"/>
    </source>
</evidence>
<reference evidence="2" key="1">
    <citation type="journal article" date="2020" name="mSystems">
        <title>Genome- and Community-Level Interaction Insights into Carbon Utilization and Element Cycling Functions of Hydrothermarchaeota in Hydrothermal Sediment.</title>
        <authorList>
            <person name="Zhou Z."/>
            <person name="Liu Y."/>
            <person name="Xu W."/>
            <person name="Pan J."/>
            <person name="Luo Z.H."/>
            <person name="Li M."/>
        </authorList>
    </citation>
    <scope>NUCLEOTIDE SEQUENCE [LARGE SCALE GENOMIC DNA]</scope>
    <source>
        <strain evidence="2">SpSt-289</strain>
    </source>
</reference>
<dbReference type="Gene3D" id="3.30.110.70">
    <property type="entry name" value="Hypothetical protein apc22750. Chain B"/>
    <property type="match status" value="1"/>
</dbReference>
<dbReference type="SUPFAM" id="SSF117782">
    <property type="entry name" value="YbjQ-like"/>
    <property type="match status" value="1"/>
</dbReference>
<sequence>MLIALDSHPSAEIELGELLTVVHVRAANVVRDIRENIRNLIGGRMGHYEGLIRSAVESALCELDELARSKGYDGVIGVKIANPVVVEGGVEVIVYGNAFRIVKDNAKSNGQSKQ</sequence>
<accession>A0A7C1FJW7</accession>